<feature type="domain" description="DNA polymerase III beta sliding clamp C-terminal" evidence="13">
    <location>
        <begin position="270"/>
        <end position="396"/>
    </location>
</feature>
<dbReference type="NCBIfam" id="TIGR00663">
    <property type="entry name" value="dnan"/>
    <property type="match status" value="1"/>
</dbReference>
<dbReference type="InterPro" id="IPR022635">
    <property type="entry name" value="DNA_polIII_beta_C"/>
</dbReference>
<comment type="similarity">
    <text evidence="2 9">Belongs to the beta sliding clamp family.</text>
</comment>
<dbReference type="GO" id="GO:0003887">
    <property type="term" value="F:DNA-directed DNA polymerase activity"/>
    <property type="evidence" value="ECO:0007669"/>
    <property type="project" value="UniProtKB-UniRule"/>
</dbReference>
<keyword evidence="7 9" id="KW-0239">DNA-directed DNA polymerase</keyword>
<evidence type="ECO:0000256" key="8">
    <source>
        <dbReference type="ARBA" id="ARBA00023125"/>
    </source>
</evidence>
<dbReference type="Pfam" id="PF02767">
    <property type="entry name" value="DNA_pol3_beta_2"/>
    <property type="match status" value="1"/>
</dbReference>
<dbReference type="InterPro" id="IPR022637">
    <property type="entry name" value="DNA_polIII_beta_cen"/>
</dbReference>
<dbReference type="AlphaFoldDB" id="A0A1S1Q399"/>
<keyword evidence="8" id="KW-0238">DNA-binding</keyword>
<evidence type="ECO:0000259" key="12">
    <source>
        <dbReference type="Pfam" id="PF02767"/>
    </source>
</evidence>
<dbReference type="CDD" id="cd00140">
    <property type="entry name" value="beta_clamp"/>
    <property type="match status" value="1"/>
</dbReference>
<comment type="function">
    <text evidence="9">Confers DNA tethering and processivity to DNA polymerases and other proteins. Acts as a clamp, forming a ring around DNA (a reaction catalyzed by the clamp-loading complex) which diffuses in an ATP-independent manner freely and bidirectionally along dsDNA. Initially characterized for its ability to contact the catalytic subunit of DNA polymerase III (Pol III), a complex, multichain enzyme responsible for most of the replicative synthesis in bacteria; Pol III exhibits 3'-5' exonuclease proofreading activity. The beta chain is required for initiation of replication as well as for processivity of DNA replication.</text>
</comment>
<evidence type="ECO:0000259" key="13">
    <source>
        <dbReference type="Pfam" id="PF02768"/>
    </source>
</evidence>
<dbReference type="PANTHER" id="PTHR30478">
    <property type="entry name" value="DNA POLYMERASE III SUBUNIT BETA"/>
    <property type="match status" value="1"/>
</dbReference>
<protein>
    <recommendedName>
        <fullName evidence="9">Beta sliding clamp</fullName>
    </recommendedName>
</protein>
<dbReference type="Pfam" id="PF00712">
    <property type="entry name" value="DNA_pol3_beta"/>
    <property type="match status" value="1"/>
</dbReference>
<accession>A0A1S1Q399</accession>
<organism evidence="14 15">
    <name type="scientific">Parafrankia soli</name>
    <dbReference type="NCBI Taxonomy" id="2599596"/>
    <lineage>
        <taxon>Bacteria</taxon>
        <taxon>Bacillati</taxon>
        <taxon>Actinomycetota</taxon>
        <taxon>Actinomycetes</taxon>
        <taxon>Frankiales</taxon>
        <taxon>Frankiaceae</taxon>
        <taxon>Parafrankia</taxon>
    </lineage>
</organism>
<keyword evidence="4 9" id="KW-0808">Transferase</keyword>
<dbReference type="GO" id="GO:0006271">
    <property type="term" value="P:DNA strand elongation involved in DNA replication"/>
    <property type="evidence" value="ECO:0007669"/>
    <property type="project" value="TreeGrafter"/>
</dbReference>
<reference evidence="15" key="1">
    <citation type="submission" date="2016-07" db="EMBL/GenBank/DDBJ databases">
        <title>Frankia sp. NRRL B-16219 Genome sequencing.</title>
        <authorList>
            <person name="Ghodhbane-Gtari F."/>
            <person name="Swanson E."/>
            <person name="Gueddou A."/>
            <person name="Louati M."/>
            <person name="Nouioui I."/>
            <person name="Hezbri K."/>
            <person name="Abebe-Akele F."/>
            <person name="Simpson S."/>
            <person name="Morris K."/>
            <person name="Thomas K."/>
            <person name="Gtari M."/>
            <person name="Tisa L.S."/>
        </authorList>
    </citation>
    <scope>NUCLEOTIDE SEQUENCE [LARGE SCALE GENOMIC DNA]</scope>
    <source>
        <strain evidence="15">NRRL B-16219</strain>
    </source>
</reference>
<feature type="region of interest" description="Disordered" evidence="10">
    <location>
        <begin position="41"/>
        <end position="61"/>
    </location>
</feature>
<evidence type="ECO:0000256" key="4">
    <source>
        <dbReference type="ARBA" id="ARBA00022679"/>
    </source>
</evidence>
<proteinExistence type="inferred from homology"/>
<name>A0A1S1Q399_9ACTN</name>
<evidence type="ECO:0000256" key="5">
    <source>
        <dbReference type="ARBA" id="ARBA00022695"/>
    </source>
</evidence>
<evidence type="ECO:0000259" key="11">
    <source>
        <dbReference type="Pfam" id="PF00712"/>
    </source>
</evidence>
<dbReference type="EMBL" id="MAXA01000219">
    <property type="protein sequence ID" value="OHV27592.1"/>
    <property type="molecule type" value="Genomic_DNA"/>
</dbReference>
<evidence type="ECO:0000256" key="6">
    <source>
        <dbReference type="ARBA" id="ARBA00022705"/>
    </source>
</evidence>
<dbReference type="SUPFAM" id="SSF55979">
    <property type="entry name" value="DNA clamp"/>
    <property type="match status" value="3"/>
</dbReference>
<dbReference type="SMART" id="SM00480">
    <property type="entry name" value="POL3Bc"/>
    <property type="match status" value="1"/>
</dbReference>
<dbReference type="Pfam" id="PF02768">
    <property type="entry name" value="DNA_pol3_beta_3"/>
    <property type="match status" value="1"/>
</dbReference>
<dbReference type="GO" id="GO:0008408">
    <property type="term" value="F:3'-5' exonuclease activity"/>
    <property type="evidence" value="ECO:0007669"/>
    <property type="project" value="InterPro"/>
</dbReference>
<dbReference type="InterPro" id="IPR046938">
    <property type="entry name" value="DNA_clamp_sf"/>
</dbReference>
<evidence type="ECO:0000256" key="9">
    <source>
        <dbReference type="PIRNR" id="PIRNR000804"/>
    </source>
</evidence>
<comment type="subunit">
    <text evidence="9">Forms a ring-shaped head-to-tail homodimer around DNA.</text>
</comment>
<keyword evidence="6 9" id="KW-0235">DNA replication</keyword>
<dbReference type="Gene3D" id="3.10.150.10">
    <property type="entry name" value="DNA Polymerase III, subunit A, domain 2"/>
    <property type="match status" value="3"/>
</dbReference>
<evidence type="ECO:0000313" key="15">
    <source>
        <dbReference type="Proteomes" id="UP000179769"/>
    </source>
</evidence>
<sequence>MRFSVERDVLADATGWAARYVPKPTAGAQQVLTGLLLEATMPTPDQDQAGDQAQARGRAPGPALTVSAFDSEVAARAPVEAVVTEPGRVVVPGRLLADVVRNLPDAPVVVEATETRVIIECGAARFRIPALAVEDYPVLPAFPPPVGEVDTLGFAAAVAQVAPAAGRDDALPVLTAVRLEIARGGLTMVATDRYRLAVRTIPWQPTVDDPDAVAHVPARLLADVAKLPTTASRVMLGMGVDEAGVPRFGLSVNGRQTIVRLLEGSFPNYRRLLPETSELTVTAPTAVLAAAVRRVALVATRTAPLRFTFSAGQVVAEAGDGGGAQASELVPVEYDGPELSVLFNPAFLLDGLAAVEGDEAIIGFATADPEIASSKPAVLTGKDDGEDYRYLLMPIRTGTA</sequence>
<feature type="domain" description="DNA polymerase III beta sliding clamp N-terminal" evidence="11">
    <location>
        <begin position="63"/>
        <end position="140"/>
    </location>
</feature>
<keyword evidence="15" id="KW-1185">Reference proteome</keyword>
<dbReference type="GO" id="GO:0003677">
    <property type="term" value="F:DNA binding"/>
    <property type="evidence" value="ECO:0007669"/>
    <property type="project" value="UniProtKB-UniRule"/>
</dbReference>
<dbReference type="InterPro" id="IPR001001">
    <property type="entry name" value="DNA_polIII_beta"/>
</dbReference>
<gene>
    <name evidence="14" type="ORF">BBK14_19825</name>
</gene>
<evidence type="ECO:0000313" key="14">
    <source>
        <dbReference type="EMBL" id="OHV27592.1"/>
    </source>
</evidence>
<dbReference type="Proteomes" id="UP000179769">
    <property type="component" value="Unassembled WGS sequence"/>
</dbReference>
<comment type="subcellular location">
    <subcellularLocation>
        <location evidence="1 9">Cytoplasm</location>
    </subcellularLocation>
</comment>
<dbReference type="PIRSF" id="PIRSF000804">
    <property type="entry name" value="DNA_pol_III_b"/>
    <property type="match status" value="1"/>
</dbReference>
<evidence type="ECO:0000256" key="10">
    <source>
        <dbReference type="SAM" id="MobiDB-lite"/>
    </source>
</evidence>
<evidence type="ECO:0000256" key="3">
    <source>
        <dbReference type="ARBA" id="ARBA00022490"/>
    </source>
</evidence>
<comment type="caution">
    <text evidence="14">The sequence shown here is derived from an EMBL/GenBank/DDBJ whole genome shotgun (WGS) entry which is preliminary data.</text>
</comment>
<feature type="domain" description="DNA polymerase III beta sliding clamp central" evidence="12">
    <location>
        <begin position="150"/>
        <end position="268"/>
    </location>
</feature>
<evidence type="ECO:0000256" key="7">
    <source>
        <dbReference type="ARBA" id="ARBA00022932"/>
    </source>
</evidence>
<keyword evidence="5 9" id="KW-0548">Nucleotidyltransferase</keyword>
<evidence type="ECO:0000256" key="1">
    <source>
        <dbReference type="ARBA" id="ARBA00004496"/>
    </source>
</evidence>
<dbReference type="InterPro" id="IPR022634">
    <property type="entry name" value="DNA_polIII_beta_N"/>
</dbReference>
<feature type="compositionally biased region" description="Low complexity" evidence="10">
    <location>
        <begin position="44"/>
        <end position="61"/>
    </location>
</feature>
<evidence type="ECO:0000256" key="2">
    <source>
        <dbReference type="ARBA" id="ARBA00010752"/>
    </source>
</evidence>
<dbReference type="GO" id="GO:0009360">
    <property type="term" value="C:DNA polymerase III complex"/>
    <property type="evidence" value="ECO:0007669"/>
    <property type="project" value="InterPro"/>
</dbReference>
<keyword evidence="3 9" id="KW-0963">Cytoplasm</keyword>
<dbReference type="PANTHER" id="PTHR30478:SF0">
    <property type="entry name" value="BETA SLIDING CLAMP"/>
    <property type="match status" value="1"/>
</dbReference>
<dbReference type="GO" id="GO:0005737">
    <property type="term" value="C:cytoplasm"/>
    <property type="evidence" value="ECO:0007669"/>
    <property type="project" value="UniProtKB-SubCell"/>
</dbReference>
<dbReference type="RefSeq" id="WP_071064538.1">
    <property type="nucleotide sequence ID" value="NZ_MAXA01000219.1"/>
</dbReference>
<dbReference type="OrthoDB" id="468978at2"/>